<gene>
    <name evidence="1" type="ordered locus">Hbal_0112</name>
</gene>
<dbReference type="AlphaFoldDB" id="C6XKY5"/>
<protein>
    <submittedName>
        <fullName evidence="1">Uncharacterized protein</fullName>
    </submittedName>
</protein>
<organism evidence="1 2">
    <name type="scientific">Hirschia baltica (strain ATCC 49814 / DSM 5838 / IFAM 1418)</name>
    <dbReference type="NCBI Taxonomy" id="582402"/>
    <lineage>
        <taxon>Bacteria</taxon>
        <taxon>Pseudomonadati</taxon>
        <taxon>Pseudomonadota</taxon>
        <taxon>Alphaproteobacteria</taxon>
        <taxon>Hyphomonadales</taxon>
        <taxon>Hyphomonadaceae</taxon>
        <taxon>Hirschia</taxon>
    </lineage>
</organism>
<keyword evidence="2" id="KW-1185">Reference proteome</keyword>
<name>C6XKY5_HIRBI</name>
<dbReference type="EMBL" id="CP001678">
    <property type="protein sequence ID" value="ACT57814.1"/>
    <property type="molecule type" value="Genomic_DNA"/>
</dbReference>
<dbReference type="HOGENOM" id="CLU_1862433_0_0_5"/>
<evidence type="ECO:0000313" key="1">
    <source>
        <dbReference type="EMBL" id="ACT57814.1"/>
    </source>
</evidence>
<dbReference type="KEGG" id="hba:Hbal_0112"/>
<dbReference type="RefSeq" id="WP_012777972.1">
    <property type="nucleotide sequence ID" value="NC_012982.1"/>
</dbReference>
<accession>C6XKY5</accession>
<reference evidence="2" key="1">
    <citation type="journal article" date="2011" name="J. Bacteriol.">
        <title>Genome sequences of eight morphologically diverse alphaproteobacteria.</title>
        <authorList>
            <consortium name="US DOE Joint Genome Institute"/>
            <person name="Brown P.J."/>
            <person name="Kysela D.T."/>
            <person name="Buechlein A."/>
            <person name="Hemmerich C."/>
            <person name="Brun Y.V."/>
        </authorList>
    </citation>
    <scope>NUCLEOTIDE SEQUENCE [LARGE SCALE GENOMIC DNA]</scope>
    <source>
        <strain evidence="2">ATCC 49814 / DSM 5838 / IFAM 1418</strain>
    </source>
</reference>
<sequence length="137" mass="15898">MMKAELIRIANGAIDIKVVTDKTMHILQWRRHMFRDEVLLDGKRQQVSRGLMWGRETIYGLVFGRDEDGEGGSKLIFTIDSRHDWNSLDLDEYSRPRGVRLEDADNALLVFGTLDPKEMEKPSTFMEALKKNLGMQW</sequence>
<dbReference type="Proteomes" id="UP000002745">
    <property type="component" value="Chromosome"/>
</dbReference>
<evidence type="ECO:0000313" key="2">
    <source>
        <dbReference type="Proteomes" id="UP000002745"/>
    </source>
</evidence>
<dbReference type="eggNOG" id="ENOG50302II">
    <property type="taxonomic scope" value="Bacteria"/>
</dbReference>
<proteinExistence type="predicted"/>